<dbReference type="Pfam" id="PF00041">
    <property type="entry name" value="fn3"/>
    <property type="match status" value="2"/>
</dbReference>
<reference evidence="15" key="1">
    <citation type="submission" date="2023-06" db="EMBL/GenBank/DDBJ databases">
        <title>Male Hemibagrus guttatus genome.</title>
        <authorList>
            <person name="Bian C."/>
        </authorList>
    </citation>
    <scope>NUCLEOTIDE SEQUENCE</scope>
    <source>
        <strain evidence="15">Male_cb2023</strain>
        <tissue evidence="15">Muscle</tissue>
    </source>
</reference>
<proteinExistence type="inferred from homology"/>
<dbReference type="SUPFAM" id="SSF48726">
    <property type="entry name" value="Immunoglobulin"/>
    <property type="match status" value="1"/>
</dbReference>
<keyword evidence="16" id="KW-1185">Reference proteome</keyword>
<dbReference type="SUPFAM" id="SSF49265">
    <property type="entry name" value="Fibronectin type III"/>
    <property type="match status" value="3"/>
</dbReference>
<keyword evidence="3 12" id="KW-0812">Transmembrane</keyword>
<evidence type="ECO:0000256" key="10">
    <source>
        <dbReference type="ARBA" id="ARBA00023319"/>
    </source>
</evidence>
<dbReference type="InterPro" id="IPR003961">
    <property type="entry name" value="FN3_dom"/>
</dbReference>
<feature type="non-terminal residue" evidence="15">
    <location>
        <position position="870"/>
    </location>
</feature>
<keyword evidence="5" id="KW-0677">Repeat</keyword>
<keyword evidence="8" id="KW-0675">Receptor</keyword>
<keyword evidence="6 12" id="KW-1133">Transmembrane helix</keyword>
<dbReference type="EMBL" id="JAUCMX010000003">
    <property type="protein sequence ID" value="KAK3551617.1"/>
    <property type="molecule type" value="Genomic_DNA"/>
</dbReference>
<dbReference type="PANTHER" id="PTHR48423:SF1">
    <property type="entry name" value="INTERLEUKIN-27 RECEPTOR SUBUNIT ALPHA"/>
    <property type="match status" value="1"/>
</dbReference>
<feature type="compositionally biased region" description="Basic and acidic residues" evidence="11">
    <location>
        <begin position="759"/>
        <end position="770"/>
    </location>
</feature>
<feature type="transmembrane region" description="Helical" evidence="12">
    <location>
        <begin position="656"/>
        <end position="678"/>
    </location>
</feature>
<evidence type="ECO:0000256" key="3">
    <source>
        <dbReference type="ARBA" id="ARBA00022692"/>
    </source>
</evidence>
<dbReference type="PROSITE" id="PS50835">
    <property type="entry name" value="IG_LIKE"/>
    <property type="match status" value="1"/>
</dbReference>
<accession>A0AAE0REZ0</accession>
<evidence type="ECO:0000256" key="5">
    <source>
        <dbReference type="ARBA" id="ARBA00022737"/>
    </source>
</evidence>
<evidence type="ECO:0000259" key="14">
    <source>
        <dbReference type="PROSITE" id="PS50853"/>
    </source>
</evidence>
<evidence type="ECO:0000256" key="2">
    <source>
        <dbReference type="ARBA" id="ARBA00008921"/>
    </source>
</evidence>
<feature type="transmembrane region" description="Helical" evidence="12">
    <location>
        <begin position="21"/>
        <end position="48"/>
    </location>
</feature>
<dbReference type="InterPro" id="IPR036179">
    <property type="entry name" value="Ig-like_dom_sf"/>
</dbReference>
<dbReference type="PANTHER" id="PTHR48423">
    <property type="entry name" value="INTERLEUKIN-27 RECEPTOR SUBUNIT ALPHA"/>
    <property type="match status" value="1"/>
</dbReference>
<keyword evidence="9" id="KW-0325">Glycoprotein</keyword>
<evidence type="ECO:0000256" key="4">
    <source>
        <dbReference type="ARBA" id="ARBA00022729"/>
    </source>
</evidence>
<dbReference type="PROSITE" id="PS50853">
    <property type="entry name" value="FN3"/>
    <property type="match status" value="3"/>
</dbReference>
<evidence type="ECO:0000313" key="15">
    <source>
        <dbReference type="EMBL" id="KAK3551617.1"/>
    </source>
</evidence>
<evidence type="ECO:0000256" key="11">
    <source>
        <dbReference type="SAM" id="MobiDB-lite"/>
    </source>
</evidence>
<evidence type="ECO:0000256" key="9">
    <source>
        <dbReference type="ARBA" id="ARBA00023180"/>
    </source>
</evidence>
<dbReference type="InterPro" id="IPR036116">
    <property type="entry name" value="FN3_sf"/>
</dbReference>
<dbReference type="SMART" id="SM00060">
    <property type="entry name" value="FN3"/>
    <property type="match status" value="3"/>
</dbReference>
<dbReference type="InterPro" id="IPR007110">
    <property type="entry name" value="Ig-like_dom"/>
</dbReference>
<dbReference type="CDD" id="cd00063">
    <property type="entry name" value="FN3"/>
    <property type="match status" value="2"/>
</dbReference>
<evidence type="ECO:0000256" key="7">
    <source>
        <dbReference type="ARBA" id="ARBA00023136"/>
    </source>
</evidence>
<name>A0AAE0REZ0_9TELE</name>
<feature type="domain" description="Fibronectin type-III" evidence="14">
    <location>
        <begin position="463"/>
        <end position="556"/>
    </location>
</feature>
<evidence type="ECO:0000256" key="12">
    <source>
        <dbReference type="SAM" id="Phobius"/>
    </source>
</evidence>
<evidence type="ECO:0000259" key="13">
    <source>
        <dbReference type="PROSITE" id="PS50835"/>
    </source>
</evidence>
<dbReference type="InterPro" id="IPR052672">
    <property type="entry name" value="Type1_Cytokine_Rcpt_Type2"/>
</dbReference>
<dbReference type="Gene3D" id="2.60.40.10">
    <property type="entry name" value="Immunoglobulins"/>
    <property type="match status" value="5"/>
</dbReference>
<dbReference type="InterPro" id="IPR010457">
    <property type="entry name" value="IgC2-like_lig-bd"/>
</dbReference>
<feature type="domain" description="Fibronectin type-III" evidence="14">
    <location>
        <begin position="269"/>
        <end position="365"/>
    </location>
</feature>
<evidence type="ECO:0008006" key="17">
    <source>
        <dbReference type="Google" id="ProtNLM"/>
    </source>
</evidence>
<evidence type="ECO:0000256" key="6">
    <source>
        <dbReference type="ARBA" id="ARBA00022989"/>
    </source>
</evidence>
<keyword evidence="7 12" id="KW-0472">Membrane</keyword>
<evidence type="ECO:0000313" key="16">
    <source>
        <dbReference type="Proteomes" id="UP001274896"/>
    </source>
</evidence>
<feature type="domain" description="Fibronectin type-III" evidence="14">
    <location>
        <begin position="557"/>
        <end position="654"/>
    </location>
</feature>
<organism evidence="15 16">
    <name type="scientific">Hemibagrus guttatus</name>
    <dbReference type="NCBI Taxonomy" id="175788"/>
    <lineage>
        <taxon>Eukaryota</taxon>
        <taxon>Metazoa</taxon>
        <taxon>Chordata</taxon>
        <taxon>Craniata</taxon>
        <taxon>Vertebrata</taxon>
        <taxon>Euteleostomi</taxon>
        <taxon>Actinopterygii</taxon>
        <taxon>Neopterygii</taxon>
        <taxon>Teleostei</taxon>
        <taxon>Ostariophysi</taxon>
        <taxon>Siluriformes</taxon>
        <taxon>Bagridae</taxon>
        <taxon>Hemibagrus</taxon>
    </lineage>
</organism>
<sequence>KIILSIRNGKKGILLTHFLPVLRNPILSIMALHWTIVHAVLWTILYSFTKRKFHMCLSYMLFPKDIRVSPCAVVNSSSTVVPFGSAVTASCYIKEECQLEKKQDFIIRWKKNAQFIPSTKASQKNVNEIHISNFTDKQAVLECFICDHSICNVVGGVLIRAAYPPPTPQNLTCQLNLNEGTTLVCMWDSGIKTSGTPTNYTLYTQIRYLDTSPLKMHVPLPEDNFFMVPRDCFALFQEMQVYVVAMNAFGQARSNLLVLDPMTTVKLDAPLIERVGTQSFGCLEFNWSLSHTQTWIQKPLHIEIKMKPVNSKSYNKEQLNRKPDTKVKACGLLHGMRYELQMRVRYKSSPWSEWSNTANGTTPMKAPTGRLVTWLRPEIRNQTAQLFWKPSLQFRSNSMNVSYTVSLMGEFKKKKETVCVTDQQSCSFQIHTKVKKVCLTAINEAGKSNPTEVTVYRRRGKDRVPFLEILPQSEESLLVKWKSTDTSAISEYVLEWKPLCGTHLNHVSFEIVGRNQTSFVVSGLEPYMPYEISVYPKCGGVIGQPNSTVTYTKEKAPSMSPKLEIGKITPSLVELSWDEIPLQQRNGIITGYRIFYRDEKNNSGVIDTDSTTRHMLLKDLYPFTIYEIFLMTSTNGGSVKGSTITVKTVSIDAFEIVLIVIPACVGLVLFFFGVFACFSKQKWMKKYLWPVIPDPANSNIKKWTTADSLECMPPFKEVKDPVLMYLSHVSLLSLPEKESSKGDENIKSGKWPYNGKSVDAGHDDSSHDSETFDSQQQSESVPYATVVFAGPYRRQPVHPPVYLRSESTQPLLAEEEPSSPRLYEKITSQTDPPVVDHFSTFHKNLSAGKEKASLWGDFPMLRSLEIDSKT</sequence>
<dbReference type="Proteomes" id="UP001274896">
    <property type="component" value="Unassembled WGS sequence"/>
</dbReference>
<dbReference type="InterPro" id="IPR013783">
    <property type="entry name" value="Ig-like_fold"/>
</dbReference>
<comment type="similarity">
    <text evidence="2">Belongs to the type I cytokine receptor family. Type 2 subfamily.</text>
</comment>
<gene>
    <name evidence="15" type="ORF">QTP70_020825</name>
</gene>
<keyword evidence="4" id="KW-0732">Signal</keyword>
<dbReference type="Pfam" id="PF06328">
    <property type="entry name" value="Lep_receptor_Ig"/>
    <property type="match status" value="1"/>
</dbReference>
<dbReference type="AlphaFoldDB" id="A0AAE0REZ0"/>
<comment type="subcellular location">
    <subcellularLocation>
        <location evidence="1">Membrane</location>
        <topology evidence="1">Single-pass type I membrane protein</topology>
    </subcellularLocation>
</comment>
<keyword evidence="10" id="KW-0393">Immunoglobulin domain</keyword>
<comment type="caution">
    <text evidence="15">The sequence shown here is derived from an EMBL/GenBank/DDBJ whole genome shotgun (WGS) entry which is preliminary data.</text>
</comment>
<feature type="region of interest" description="Disordered" evidence="11">
    <location>
        <begin position="739"/>
        <end position="779"/>
    </location>
</feature>
<feature type="domain" description="Ig-like" evidence="13">
    <location>
        <begin position="70"/>
        <end position="143"/>
    </location>
</feature>
<dbReference type="GO" id="GO:0005886">
    <property type="term" value="C:plasma membrane"/>
    <property type="evidence" value="ECO:0007669"/>
    <property type="project" value="UniProtKB-ARBA"/>
</dbReference>
<evidence type="ECO:0000256" key="1">
    <source>
        <dbReference type="ARBA" id="ARBA00004479"/>
    </source>
</evidence>
<evidence type="ECO:0000256" key="8">
    <source>
        <dbReference type="ARBA" id="ARBA00023170"/>
    </source>
</evidence>
<protein>
    <recommendedName>
        <fullName evidence="17">Interleukin 31 receptor A</fullName>
    </recommendedName>
</protein>